<evidence type="ECO:0000313" key="1">
    <source>
        <dbReference type="Proteomes" id="UP000887565"/>
    </source>
</evidence>
<reference evidence="2" key="1">
    <citation type="submission" date="2022-11" db="UniProtKB">
        <authorList>
            <consortium name="WormBaseParasite"/>
        </authorList>
    </citation>
    <scope>IDENTIFICATION</scope>
</reference>
<organism evidence="1 2">
    <name type="scientific">Romanomermis culicivorax</name>
    <name type="common">Nematode worm</name>
    <dbReference type="NCBI Taxonomy" id="13658"/>
    <lineage>
        <taxon>Eukaryota</taxon>
        <taxon>Metazoa</taxon>
        <taxon>Ecdysozoa</taxon>
        <taxon>Nematoda</taxon>
        <taxon>Enoplea</taxon>
        <taxon>Dorylaimia</taxon>
        <taxon>Mermithida</taxon>
        <taxon>Mermithoidea</taxon>
        <taxon>Mermithidae</taxon>
        <taxon>Romanomermis</taxon>
    </lineage>
</organism>
<evidence type="ECO:0000313" key="2">
    <source>
        <dbReference type="WBParaSite" id="nRc.2.0.1.t40434-RA"/>
    </source>
</evidence>
<dbReference type="WBParaSite" id="nRc.2.0.1.t40434-RA">
    <property type="protein sequence ID" value="nRc.2.0.1.t40434-RA"/>
    <property type="gene ID" value="nRc.2.0.1.g40434"/>
</dbReference>
<proteinExistence type="predicted"/>
<dbReference type="Proteomes" id="UP000887565">
    <property type="component" value="Unplaced"/>
</dbReference>
<name>A0A915KPP8_ROMCU</name>
<sequence length="194" mass="22789">MNLVIRGSSEAWLKHIGHFVGKLGPILNNDEDVEAPTIFPHDVQSPNIFARIISEEAPNLIVAWNYPCHKKYERLSSVQLMEFLLASTFLVKARDENLVTWFLKMRLEVRPDIIISMADDNVNYCQMHIEIILKEKGLKEHQYVLKLLANHLENLQNYPGAEWEKIYNRMDYKEHPKDEYKAFLIFLAWSLYNS</sequence>
<accession>A0A915KPP8</accession>
<dbReference type="AlphaFoldDB" id="A0A915KPP8"/>
<keyword evidence="1" id="KW-1185">Reference proteome</keyword>
<protein>
    <submittedName>
        <fullName evidence="2">Uncharacterized protein</fullName>
    </submittedName>
</protein>